<protein>
    <submittedName>
        <fullName evidence="1">Uncharacterized protein</fullName>
    </submittedName>
</protein>
<dbReference type="PANTHER" id="PTHR46775">
    <property type="entry name" value="FLOCCULATION PROTEIN (DUF1296)"/>
    <property type="match status" value="1"/>
</dbReference>
<sequence>MIQRYGSRFKIQNYGSTYIRYHLLQSITLSNPFLSKLSLSLNAGLKLSMKKSLNIKRRRRHRFCVSIKLLLRRKTAAIAALEAGLYAEAKQYDGGVARCEESEVVAGRVSDAGSFHPSKIQDHFKINSDVSQENKQTQGNQWRGDKGGRGTFYASKVFEDVGGGRNLSSGKKYGATNRVEKVLKPAVPGYMGR</sequence>
<reference evidence="1" key="2">
    <citation type="submission" date="2020-06" db="EMBL/GenBank/DDBJ databases">
        <title>Helianthus annuus Genome sequencing and assembly Release 2.</title>
        <authorList>
            <person name="Gouzy J."/>
            <person name="Langlade N."/>
            <person name="Munos S."/>
        </authorList>
    </citation>
    <scope>NUCLEOTIDE SEQUENCE</scope>
    <source>
        <tissue evidence="1">Leaves</tissue>
    </source>
</reference>
<keyword evidence="2" id="KW-1185">Reference proteome</keyword>
<comment type="caution">
    <text evidence="1">The sequence shown here is derived from an EMBL/GenBank/DDBJ whole genome shotgun (WGS) entry which is preliminary data.</text>
</comment>
<dbReference type="Gramene" id="mRNA:HanXRQr2_Chr07g0316031">
    <property type="protein sequence ID" value="mRNA:HanXRQr2_Chr07g0316031"/>
    <property type="gene ID" value="HanXRQr2_Chr07g0316031"/>
</dbReference>
<accession>A0A9K3IP19</accession>
<evidence type="ECO:0000313" key="2">
    <source>
        <dbReference type="Proteomes" id="UP000215914"/>
    </source>
</evidence>
<proteinExistence type="predicted"/>
<dbReference type="InterPro" id="IPR044277">
    <property type="entry name" value="GIP1"/>
</dbReference>
<dbReference type="PANTHER" id="PTHR46775:SF7">
    <property type="entry name" value="GBF-INTERACTING PROTEIN"/>
    <property type="match status" value="1"/>
</dbReference>
<name>A0A9K3IP19_HELAN</name>
<reference evidence="1" key="1">
    <citation type="journal article" date="2017" name="Nature">
        <title>The sunflower genome provides insights into oil metabolism, flowering and Asterid evolution.</title>
        <authorList>
            <person name="Badouin H."/>
            <person name="Gouzy J."/>
            <person name="Grassa C.J."/>
            <person name="Murat F."/>
            <person name="Staton S.E."/>
            <person name="Cottret L."/>
            <person name="Lelandais-Briere C."/>
            <person name="Owens G.L."/>
            <person name="Carrere S."/>
            <person name="Mayjonade B."/>
            <person name="Legrand L."/>
            <person name="Gill N."/>
            <person name="Kane N.C."/>
            <person name="Bowers J.E."/>
            <person name="Hubner S."/>
            <person name="Bellec A."/>
            <person name="Berard A."/>
            <person name="Berges H."/>
            <person name="Blanchet N."/>
            <person name="Boniface M.C."/>
            <person name="Brunel D."/>
            <person name="Catrice O."/>
            <person name="Chaidir N."/>
            <person name="Claudel C."/>
            <person name="Donnadieu C."/>
            <person name="Faraut T."/>
            <person name="Fievet G."/>
            <person name="Helmstetter N."/>
            <person name="King M."/>
            <person name="Knapp S.J."/>
            <person name="Lai Z."/>
            <person name="Le Paslier M.C."/>
            <person name="Lippi Y."/>
            <person name="Lorenzon L."/>
            <person name="Mandel J.R."/>
            <person name="Marage G."/>
            <person name="Marchand G."/>
            <person name="Marquand E."/>
            <person name="Bret-Mestries E."/>
            <person name="Morien E."/>
            <person name="Nambeesan S."/>
            <person name="Nguyen T."/>
            <person name="Pegot-Espagnet P."/>
            <person name="Pouilly N."/>
            <person name="Raftis F."/>
            <person name="Sallet E."/>
            <person name="Schiex T."/>
            <person name="Thomas J."/>
            <person name="Vandecasteele C."/>
            <person name="Vares D."/>
            <person name="Vear F."/>
            <person name="Vautrin S."/>
            <person name="Crespi M."/>
            <person name="Mangin B."/>
            <person name="Burke J.M."/>
            <person name="Salse J."/>
            <person name="Munos S."/>
            <person name="Vincourt P."/>
            <person name="Rieseberg L.H."/>
            <person name="Langlade N.B."/>
        </authorList>
    </citation>
    <scope>NUCLEOTIDE SEQUENCE</scope>
    <source>
        <tissue evidence="1">Leaves</tissue>
    </source>
</reference>
<gene>
    <name evidence="1" type="ORF">HanXRQr2_Chr07g0316031</name>
</gene>
<dbReference type="EMBL" id="MNCJ02000322">
    <property type="protein sequence ID" value="KAF5800441.1"/>
    <property type="molecule type" value="Genomic_DNA"/>
</dbReference>
<dbReference type="Proteomes" id="UP000215914">
    <property type="component" value="Unassembled WGS sequence"/>
</dbReference>
<evidence type="ECO:0000313" key="1">
    <source>
        <dbReference type="EMBL" id="KAF5800441.1"/>
    </source>
</evidence>
<dbReference type="AlphaFoldDB" id="A0A9K3IP19"/>
<organism evidence="1 2">
    <name type="scientific">Helianthus annuus</name>
    <name type="common">Common sunflower</name>
    <dbReference type="NCBI Taxonomy" id="4232"/>
    <lineage>
        <taxon>Eukaryota</taxon>
        <taxon>Viridiplantae</taxon>
        <taxon>Streptophyta</taxon>
        <taxon>Embryophyta</taxon>
        <taxon>Tracheophyta</taxon>
        <taxon>Spermatophyta</taxon>
        <taxon>Magnoliopsida</taxon>
        <taxon>eudicotyledons</taxon>
        <taxon>Gunneridae</taxon>
        <taxon>Pentapetalae</taxon>
        <taxon>asterids</taxon>
        <taxon>campanulids</taxon>
        <taxon>Asterales</taxon>
        <taxon>Asteraceae</taxon>
        <taxon>Asteroideae</taxon>
        <taxon>Heliantheae alliance</taxon>
        <taxon>Heliantheae</taxon>
        <taxon>Helianthus</taxon>
    </lineage>
</organism>